<reference evidence="1 2" key="1">
    <citation type="submission" date="2017-06" db="EMBL/GenBank/DDBJ databases">
        <authorList>
            <consortium name="Pathogen Informatics"/>
        </authorList>
    </citation>
    <scope>NUCLEOTIDE SEQUENCE [LARGE SCALE GENOMIC DNA]</scope>
    <source>
        <strain evidence="1 2">NCTC11865</strain>
    </source>
</reference>
<dbReference type="RefSeq" id="WP_065860862.1">
    <property type="nucleotide sequence ID" value="NZ_LT906441.1"/>
</dbReference>
<dbReference type="EMBL" id="LT906441">
    <property type="protein sequence ID" value="SNV29856.1"/>
    <property type="molecule type" value="Genomic_DNA"/>
</dbReference>
<organism evidence="1 2">
    <name type="scientific">Cutibacterium granulosum</name>
    <dbReference type="NCBI Taxonomy" id="33011"/>
    <lineage>
        <taxon>Bacteria</taxon>
        <taxon>Bacillati</taxon>
        <taxon>Actinomycetota</taxon>
        <taxon>Actinomycetes</taxon>
        <taxon>Propionibacteriales</taxon>
        <taxon>Propionibacteriaceae</taxon>
        <taxon>Cutibacterium</taxon>
    </lineage>
</organism>
<evidence type="ECO:0000313" key="2">
    <source>
        <dbReference type="Proteomes" id="UP000215332"/>
    </source>
</evidence>
<dbReference type="Gene3D" id="3.90.1140.10">
    <property type="entry name" value="Cyclic phosphodiesterase"/>
    <property type="match status" value="1"/>
</dbReference>
<evidence type="ECO:0000313" key="1">
    <source>
        <dbReference type="EMBL" id="SNV29856.1"/>
    </source>
</evidence>
<accession>A0A239W6Z7</accession>
<proteinExistence type="predicted"/>
<name>A0A239W6Z7_9ACTN</name>
<dbReference type="Proteomes" id="UP000215332">
    <property type="component" value="Chromosome 1"/>
</dbReference>
<dbReference type="KEGG" id="cgrn:4412665_00341"/>
<evidence type="ECO:0008006" key="3">
    <source>
        <dbReference type="Google" id="ProtNLM"/>
    </source>
</evidence>
<dbReference type="AlphaFoldDB" id="A0A239W6Z7"/>
<dbReference type="InterPro" id="IPR009097">
    <property type="entry name" value="Cyclic_Pdiesterase"/>
</dbReference>
<gene>
    <name evidence="1" type="ORF">SAMEA4412665_00341</name>
</gene>
<dbReference type="Pfam" id="PF13563">
    <property type="entry name" value="2_5_RNA_ligase2"/>
    <property type="match status" value="1"/>
</dbReference>
<protein>
    <recommendedName>
        <fullName evidence="3">2'-5' RNA ligase</fullName>
    </recommendedName>
</protein>
<sequence length="190" mass="21188">MPTDDWQSDVVFTHVMSLILDEAAQRTVRHIREQMRAHGLPVIDQPAHITLTCVDRIEGITAEVAGDEWPRDVILNTACQLPDSQNVVSLCPHPPDAPPSIAANRADESLARPHRLLHERLAGTGATTFNYYAPGRWHPHVTLGYGVPAERLDEAALLLQEWVPMRVGVDSLTLWQVGPDHYRSTTVMKL</sequence>
<dbReference type="SUPFAM" id="SSF55144">
    <property type="entry name" value="LigT-like"/>
    <property type="match status" value="1"/>
</dbReference>